<dbReference type="EMBL" id="OV696692">
    <property type="protein sequence ID" value="CAH1269142.1"/>
    <property type="molecule type" value="Genomic_DNA"/>
</dbReference>
<dbReference type="InterPro" id="IPR036396">
    <property type="entry name" value="Cyt_P450_sf"/>
</dbReference>
<dbReference type="GO" id="GO:0005506">
    <property type="term" value="F:iron ion binding"/>
    <property type="evidence" value="ECO:0007669"/>
    <property type="project" value="InterPro"/>
</dbReference>
<dbReference type="PROSITE" id="PS00086">
    <property type="entry name" value="CYTOCHROME_P450"/>
    <property type="match status" value="1"/>
</dbReference>
<evidence type="ECO:0000256" key="22">
    <source>
        <dbReference type="ARBA" id="ARBA00052378"/>
    </source>
</evidence>
<evidence type="ECO:0000256" key="23">
    <source>
        <dbReference type="ARBA" id="ARBA00058812"/>
    </source>
</evidence>
<dbReference type="InterPro" id="IPR002401">
    <property type="entry name" value="Cyt_P450_E_grp-I"/>
</dbReference>
<evidence type="ECO:0000256" key="24">
    <source>
        <dbReference type="ARBA" id="ARBA00066560"/>
    </source>
</evidence>
<dbReference type="InterPro" id="IPR008069">
    <property type="entry name" value="Cyt_P450_E_grp-I_CYP2D-like"/>
</dbReference>
<evidence type="ECO:0000256" key="5">
    <source>
        <dbReference type="ARBA" id="ARBA00010617"/>
    </source>
</evidence>
<dbReference type="PRINTS" id="PR00385">
    <property type="entry name" value="P450"/>
</dbReference>
<dbReference type="EC" id="1.14.14.80" evidence="24"/>
<dbReference type="GO" id="GO:0102033">
    <property type="term" value="F:long-chain fatty acid omega-hydroxylase activity"/>
    <property type="evidence" value="ECO:0007669"/>
    <property type="project" value="UniProtKB-EC"/>
</dbReference>
<evidence type="ECO:0000256" key="26">
    <source>
        <dbReference type="ARBA" id="ARBA00079181"/>
    </source>
</evidence>
<evidence type="ECO:0000256" key="28">
    <source>
        <dbReference type="RuleBase" id="RU000461"/>
    </source>
</evidence>
<keyword evidence="9" id="KW-0999">Mitochondrion inner membrane</keyword>
<evidence type="ECO:0000256" key="11">
    <source>
        <dbReference type="ARBA" id="ARBA00022848"/>
    </source>
</evidence>
<evidence type="ECO:0000313" key="29">
    <source>
        <dbReference type="EMBL" id="CAH1269142.1"/>
    </source>
</evidence>
<evidence type="ECO:0000256" key="1">
    <source>
        <dbReference type="ARBA" id="ARBA00001971"/>
    </source>
</evidence>
<evidence type="ECO:0000256" key="19">
    <source>
        <dbReference type="ARBA" id="ARBA00049206"/>
    </source>
</evidence>
<dbReference type="Gene3D" id="1.10.630.10">
    <property type="entry name" value="Cytochrome P450"/>
    <property type="match status" value="1"/>
</dbReference>
<dbReference type="GO" id="GO:0006082">
    <property type="term" value="P:organic acid metabolic process"/>
    <property type="evidence" value="ECO:0007669"/>
    <property type="project" value="TreeGrafter"/>
</dbReference>
<comment type="subcellular location">
    <subcellularLocation>
        <location evidence="4">Endoplasmic reticulum membrane</location>
        <topology evidence="4">Multi-pass membrane protein</topology>
    </subcellularLocation>
    <subcellularLocation>
        <location evidence="2">Microsome membrane</location>
        <topology evidence="2">Multi-pass membrane protein</topology>
    </subcellularLocation>
    <subcellularLocation>
        <location evidence="3">Mitochondrion inner membrane</location>
        <topology evidence="3">Multi-pass membrane protein</topology>
    </subcellularLocation>
</comment>
<keyword evidence="11" id="KW-0492">Microsome</keyword>
<evidence type="ECO:0000313" key="30">
    <source>
        <dbReference type="Proteomes" id="UP000838412"/>
    </source>
</evidence>
<dbReference type="GO" id="GO:0008395">
    <property type="term" value="F:steroid hydroxylase activity"/>
    <property type="evidence" value="ECO:0007669"/>
    <property type="project" value="TreeGrafter"/>
</dbReference>
<evidence type="ECO:0000256" key="16">
    <source>
        <dbReference type="ARBA" id="ARBA00023098"/>
    </source>
</evidence>
<keyword evidence="7" id="KW-0812">Transmembrane</keyword>
<dbReference type="PRINTS" id="PR01686">
    <property type="entry name" value="EP450ICYP2D"/>
</dbReference>
<dbReference type="GO" id="GO:0006805">
    <property type="term" value="P:xenobiotic metabolic process"/>
    <property type="evidence" value="ECO:0007669"/>
    <property type="project" value="TreeGrafter"/>
</dbReference>
<evidence type="ECO:0000256" key="25">
    <source>
        <dbReference type="ARBA" id="ARBA00067282"/>
    </source>
</evidence>
<organism evidence="29 30">
    <name type="scientific">Branchiostoma lanceolatum</name>
    <name type="common">Common lancelet</name>
    <name type="synonym">Amphioxus lanceolatum</name>
    <dbReference type="NCBI Taxonomy" id="7740"/>
    <lineage>
        <taxon>Eukaryota</taxon>
        <taxon>Metazoa</taxon>
        <taxon>Chordata</taxon>
        <taxon>Cephalochordata</taxon>
        <taxon>Leptocardii</taxon>
        <taxon>Amphioxiformes</taxon>
        <taxon>Branchiostomatidae</taxon>
        <taxon>Branchiostoma</taxon>
    </lineage>
</organism>
<reference evidence="29" key="1">
    <citation type="submission" date="2022-01" db="EMBL/GenBank/DDBJ databases">
        <authorList>
            <person name="Braso-Vives M."/>
        </authorList>
    </citation>
    <scope>NUCLEOTIDE SEQUENCE</scope>
</reference>
<dbReference type="SUPFAM" id="SSF48264">
    <property type="entry name" value="Cytochrome P450"/>
    <property type="match status" value="1"/>
</dbReference>
<comment type="catalytic activity">
    <reaction evidence="21">
        <text>N-[(5Z,8Z,11Z,14Z)-eicosatetraenoyl]-serotonin + reduced [NADPH--hemoprotein reductase] + O2 = 2-oxo-N-[(5Z,8Z,11Z,14Z)-eicosatetraenoyl]-serotonin + oxidized [NADPH--hemoprotein reductase] + H2O + H(+)</text>
        <dbReference type="Rhea" id="RHEA:50296"/>
        <dbReference type="Rhea" id="RHEA-COMP:11964"/>
        <dbReference type="Rhea" id="RHEA-COMP:11965"/>
        <dbReference type="ChEBI" id="CHEBI:15377"/>
        <dbReference type="ChEBI" id="CHEBI:15378"/>
        <dbReference type="ChEBI" id="CHEBI:15379"/>
        <dbReference type="ChEBI" id="CHEBI:57618"/>
        <dbReference type="ChEBI" id="CHEBI:58210"/>
        <dbReference type="ChEBI" id="CHEBI:132255"/>
        <dbReference type="ChEBI" id="CHEBI:132256"/>
    </reaction>
    <physiologicalReaction direction="left-to-right" evidence="21">
        <dbReference type="Rhea" id="RHEA:50297"/>
    </physiologicalReaction>
</comment>
<dbReference type="AlphaFoldDB" id="A0A8K0A4X2"/>
<comment type="cofactor">
    <cofactor evidence="1 27">
        <name>heme</name>
        <dbReference type="ChEBI" id="CHEBI:30413"/>
    </cofactor>
</comment>
<dbReference type="PANTHER" id="PTHR24300:SF403">
    <property type="entry name" value="CYTOCHROME P450 306A1"/>
    <property type="match status" value="1"/>
</dbReference>
<evidence type="ECO:0000256" key="4">
    <source>
        <dbReference type="ARBA" id="ARBA00004477"/>
    </source>
</evidence>
<dbReference type="PANTHER" id="PTHR24300">
    <property type="entry name" value="CYTOCHROME P450 508A4-RELATED"/>
    <property type="match status" value="1"/>
</dbReference>
<evidence type="ECO:0000256" key="8">
    <source>
        <dbReference type="ARBA" id="ARBA00022723"/>
    </source>
</evidence>
<evidence type="ECO:0000256" key="13">
    <source>
        <dbReference type="ARBA" id="ARBA00023002"/>
    </source>
</evidence>
<comment type="function">
    <text evidence="23">A cytochrome P450 monooxygenase involved in the metabolism of arachidonic acid and its conjugates. Mechanistically, uses molecular oxygen inserting one oxygen atom into a substrate, and reducing the second into a water molecule, with two electrons provided by NADPH via cytochrome P450 reductase (CPR; NADPH-ferrihemoprotein reductase). Acts as an omega and omega-1 hydroxylase for arachidonic acid and possibly for other long chain fatty acids. May modulate the arachidonic acid signaling pathway and play a role in other fatty acid signaling processes. May down-regulate the biological activities of N-arachidonoyl-serotonin, an endocannabinoid that has anti-nociceptive effects through inhibition of fatty acid amide hydrolase FAAH, TRPV1 receptor and T-type calcium channels. Catalyzes C-2 oxidation of the indole ring of N-arachidonoyl-serotonin forming a less active product 2-oxo-N-arachidonoyl-serotonin.</text>
</comment>
<sequence>MFFGVFFDLLNSWGLSWTILLALSCLAVFQYLQSPANLPPGPWGWPVVGNLLSLRKATPLVLTEWAKEYGDIVSYRTGSELRVVLNSYDVVREAFVKKFTIFSSRPKPLTSFIAQLKTKGIVSERYGPTWKDHRRFSMKSLRDFGSGKKSLEGKILEEARALVGRIAKREHQEFSIDQMIQGALSNVIASIAFGTRYEDNDPEFEALLSFIDETFSTSTLSLLPVFFPTLRYIPGVNSGLNRYDGIMSKVFKLFQDKIEDHKKDFKQDYIRDFIDAFLLEKMNREGDENTTFTEEQLAMIVADMFFAGTDTTSTTLRWALLYMILHPDIQEKVQQEIDSVIGPNNDPSMMHRSETPYTAAALAEVERLATIAPLALPHATTEETRLGGYNIPKGTIVEPNIWAIHHDPQLWPNPHEFDPTRFLDDRGKFVKREKLIPFSIGRRACLGEQLARMELYLFLTSLLQRFSFKLAEGAPIPSGKGEFGLTHAPMSYKLVAIPRNYCAREYFGS</sequence>
<evidence type="ECO:0000256" key="10">
    <source>
        <dbReference type="ARBA" id="ARBA00022824"/>
    </source>
</evidence>
<evidence type="ECO:0000256" key="6">
    <source>
        <dbReference type="ARBA" id="ARBA00022617"/>
    </source>
</evidence>
<dbReference type="GO" id="GO:0006629">
    <property type="term" value="P:lipid metabolic process"/>
    <property type="evidence" value="ECO:0007669"/>
    <property type="project" value="UniProtKB-KW"/>
</dbReference>
<protein>
    <recommendedName>
        <fullName evidence="25">Cytochrome P450 2U1</fullName>
        <ecNumber evidence="24">1.14.14.80</ecNumber>
    </recommendedName>
    <alternativeName>
        <fullName evidence="26">Long-chain fatty acid omega-monooxygenase</fullName>
    </alternativeName>
</protein>
<keyword evidence="14 27" id="KW-0408">Iron</keyword>
<keyword evidence="10" id="KW-0256">Endoplasmic reticulum</keyword>
<keyword evidence="6 27" id="KW-0349">Heme</keyword>
<evidence type="ECO:0000256" key="15">
    <source>
        <dbReference type="ARBA" id="ARBA00023033"/>
    </source>
</evidence>
<evidence type="ECO:0000256" key="21">
    <source>
        <dbReference type="ARBA" id="ARBA00052159"/>
    </source>
</evidence>
<keyword evidence="15 28" id="KW-0503">Monooxygenase</keyword>
<gene>
    <name evidence="29" type="primary">CYP2U1</name>
    <name evidence="29" type="ORF">BLAG_LOCUS21879</name>
</gene>
<accession>A0A8K0A4X2</accession>
<evidence type="ECO:0000256" key="20">
    <source>
        <dbReference type="ARBA" id="ARBA00051320"/>
    </source>
</evidence>
<dbReference type="GO" id="GO:0005789">
    <property type="term" value="C:endoplasmic reticulum membrane"/>
    <property type="evidence" value="ECO:0007669"/>
    <property type="project" value="UniProtKB-SubCell"/>
</dbReference>
<feature type="binding site" description="axial binding residue" evidence="27">
    <location>
        <position position="445"/>
    </location>
    <ligand>
        <name>heme</name>
        <dbReference type="ChEBI" id="CHEBI:30413"/>
    </ligand>
    <ligandPart>
        <name>Fe</name>
        <dbReference type="ChEBI" id="CHEBI:18248"/>
    </ligandPart>
</feature>
<keyword evidence="12" id="KW-1133">Transmembrane helix</keyword>
<keyword evidence="8 27" id="KW-0479">Metal-binding</keyword>
<evidence type="ECO:0000256" key="12">
    <source>
        <dbReference type="ARBA" id="ARBA00022989"/>
    </source>
</evidence>
<dbReference type="Proteomes" id="UP000838412">
    <property type="component" value="Chromosome 7"/>
</dbReference>
<evidence type="ECO:0000256" key="7">
    <source>
        <dbReference type="ARBA" id="ARBA00022692"/>
    </source>
</evidence>
<keyword evidence="30" id="KW-1185">Reference proteome</keyword>
<dbReference type="InterPro" id="IPR017972">
    <property type="entry name" value="Cyt_P450_CS"/>
</dbReference>
<keyword evidence="16" id="KW-0443">Lipid metabolism</keyword>
<keyword evidence="13 28" id="KW-0560">Oxidoreductase</keyword>
<evidence type="ECO:0000256" key="27">
    <source>
        <dbReference type="PIRSR" id="PIRSR602401-1"/>
    </source>
</evidence>
<keyword evidence="18" id="KW-0472">Membrane</keyword>
<name>A0A8K0A4X2_BRALA</name>
<comment type="similarity">
    <text evidence="5 28">Belongs to the cytochrome P450 family.</text>
</comment>
<comment type="catalytic activity">
    <reaction evidence="19">
        <text>(5Z,8Z,11Z,14Z)-eicosatetraenoate + reduced [NADPH--hemoprotein reductase] + O2 = 19-hydroxy-(5Z,8Z,11Z,14Z)-eicosatetraenoate + oxidized [NADPH--hemoprotein reductase] + H2O + H(+)</text>
        <dbReference type="Rhea" id="RHEA:39759"/>
        <dbReference type="Rhea" id="RHEA-COMP:11964"/>
        <dbReference type="Rhea" id="RHEA-COMP:11965"/>
        <dbReference type="ChEBI" id="CHEBI:15377"/>
        <dbReference type="ChEBI" id="CHEBI:15378"/>
        <dbReference type="ChEBI" id="CHEBI:15379"/>
        <dbReference type="ChEBI" id="CHEBI:32395"/>
        <dbReference type="ChEBI" id="CHEBI:57618"/>
        <dbReference type="ChEBI" id="CHEBI:58210"/>
        <dbReference type="ChEBI" id="CHEBI:76627"/>
    </reaction>
    <physiologicalReaction direction="left-to-right" evidence="19">
        <dbReference type="Rhea" id="RHEA:39760"/>
    </physiologicalReaction>
</comment>
<dbReference type="GO" id="GO:0020037">
    <property type="term" value="F:heme binding"/>
    <property type="evidence" value="ECO:0007669"/>
    <property type="project" value="InterPro"/>
</dbReference>
<evidence type="ECO:0000256" key="17">
    <source>
        <dbReference type="ARBA" id="ARBA00023128"/>
    </source>
</evidence>
<evidence type="ECO:0000256" key="3">
    <source>
        <dbReference type="ARBA" id="ARBA00004448"/>
    </source>
</evidence>
<comment type="catalytic activity">
    <reaction evidence="20">
        <text>(5Z,8Z,11Z,14Z)-eicosatetraenoate + reduced [NADPH--hemoprotein reductase] + O2 = 20-hydroxy-(5Z,8Z,11Z,14Z)-eicosatetraenoate + oxidized [NADPH--hemoprotein reductase] + H2O + H(+)</text>
        <dbReference type="Rhea" id="RHEA:39755"/>
        <dbReference type="Rhea" id="RHEA-COMP:11964"/>
        <dbReference type="Rhea" id="RHEA-COMP:11965"/>
        <dbReference type="ChEBI" id="CHEBI:15377"/>
        <dbReference type="ChEBI" id="CHEBI:15378"/>
        <dbReference type="ChEBI" id="CHEBI:15379"/>
        <dbReference type="ChEBI" id="CHEBI:32395"/>
        <dbReference type="ChEBI" id="CHEBI:57618"/>
        <dbReference type="ChEBI" id="CHEBI:58210"/>
        <dbReference type="ChEBI" id="CHEBI:76624"/>
    </reaction>
    <physiologicalReaction direction="left-to-right" evidence="20">
        <dbReference type="Rhea" id="RHEA:39756"/>
    </physiologicalReaction>
</comment>
<dbReference type="FunFam" id="1.10.630.10:FF:000017">
    <property type="entry name" value="cytochrome P450 2U1 isoform X1"/>
    <property type="match status" value="1"/>
</dbReference>
<evidence type="ECO:0000256" key="9">
    <source>
        <dbReference type="ARBA" id="ARBA00022792"/>
    </source>
</evidence>
<proteinExistence type="inferred from homology"/>
<dbReference type="GO" id="GO:0005743">
    <property type="term" value="C:mitochondrial inner membrane"/>
    <property type="evidence" value="ECO:0007669"/>
    <property type="project" value="UniProtKB-SubCell"/>
</dbReference>
<dbReference type="InterPro" id="IPR050182">
    <property type="entry name" value="Cytochrome_P450_fam2"/>
</dbReference>
<dbReference type="Pfam" id="PF00067">
    <property type="entry name" value="p450"/>
    <property type="match status" value="1"/>
</dbReference>
<evidence type="ECO:0000256" key="18">
    <source>
        <dbReference type="ARBA" id="ARBA00023136"/>
    </source>
</evidence>
<evidence type="ECO:0000256" key="2">
    <source>
        <dbReference type="ARBA" id="ARBA00004154"/>
    </source>
</evidence>
<dbReference type="OrthoDB" id="3934656at2759"/>
<keyword evidence="17" id="KW-0496">Mitochondrion</keyword>
<dbReference type="InterPro" id="IPR001128">
    <property type="entry name" value="Cyt_P450"/>
</dbReference>
<comment type="catalytic activity">
    <reaction evidence="22">
        <text>an omega-methyl-long-chain fatty acid + reduced [NADPH--hemoprotein reductase] + O2 = an omega-hydroxy-long-chain fatty acid + oxidized [NADPH--hemoprotein reductase] + H2O + H(+)</text>
        <dbReference type="Rhea" id="RHEA:56748"/>
        <dbReference type="Rhea" id="RHEA-COMP:11964"/>
        <dbReference type="Rhea" id="RHEA-COMP:11965"/>
        <dbReference type="ChEBI" id="CHEBI:15377"/>
        <dbReference type="ChEBI" id="CHEBI:15378"/>
        <dbReference type="ChEBI" id="CHEBI:15379"/>
        <dbReference type="ChEBI" id="CHEBI:57618"/>
        <dbReference type="ChEBI" id="CHEBI:58210"/>
        <dbReference type="ChEBI" id="CHEBI:140991"/>
        <dbReference type="ChEBI" id="CHEBI:140992"/>
        <dbReference type="EC" id="1.14.14.80"/>
    </reaction>
    <physiologicalReaction direction="left-to-right" evidence="22">
        <dbReference type="Rhea" id="RHEA:56749"/>
    </physiologicalReaction>
</comment>
<evidence type="ECO:0000256" key="14">
    <source>
        <dbReference type="ARBA" id="ARBA00023004"/>
    </source>
</evidence>
<dbReference type="PRINTS" id="PR00463">
    <property type="entry name" value="EP450I"/>
</dbReference>